<evidence type="ECO:0000313" key="2">
    <source>
        <dbReference type="EMBL" id="GAA1511373.1"/>
    </source>
</evidence>
<dbReference type="InterPro" id="IPR001242">
    <property type="entry name" value="Condensation_dom"/>
</dbReference>
<name>A0ABN2A6P5_9ACTN</name>
<sequence>MVAFEGAGAGEAPLSWGQRDIWASMTRFGEQLPLGGVTPLPPGRSVEDVAAELRYLMGRYQVLRTRLRFAGDGTPRQVVAAGGTATLEILDTEADAEAEAGRMLDRFRHEPVDFTSDWPIRMGVVRHAGRLTHLCAVIWHIAMDRSGAAVMLREVAARVQEPVSGMQPLEQAGWQASDAGARQSRSALRHWERVLRAMPPPWPRSSRRRERPRHWKGRLVSPAIPLATRVLADRTGADPSTTLLAGFAVAVRRCAGVDPVPVLLVTSNRFRPGLADVVAPVAQPGLCLVDVADATFEQVVAGAQRAATTAYKHAYYDTASKESLVARIAAERGPQFRVDFHLNDRRGPVPPPARGSLREAVTRRTLDWTPFKDTPSSRLFVHADDAGPATALTCYADTHHLSLAEASTVLTTLETVLTDAALQAIG</sequence>
<dbReference type="Proteomes" id="UP001501470">
    <property type="component" value="Unassembled WGS sequence"/>
</dbReference>
<reference evidence="2 3" key="1">
    <citation type="journal article" date="2019" name="Int. J. Syst. Evol. Microbiol.">
        <title>The Global Catalogue of Microorganisms (GCM) 10K type strain sequencing project: providing services to taxonomists for standard genome sequencing and annotation.</title>
        <authorList>
            <consortium name="The Broad Institute Genomics Platform"/>
            <consortium name="The Broad Institute Genome Sequencing Center for Infectious Disease"/>
            <person name="Wu L."/>
            <person name="Ma J."/>
        </authorList>
    </citation>
    <scope>NUCLEOTIDE SEQUENCE [LARGE SCALE GENOMIC DNA]</scope>
    <source>
        <strain evidence="2 3">JCM 15933</strain>
    </source>
</reference>
<dbReference type="PANTHER" id="PTHR45527">
    <property type="entry name" value="NONRIBOSOMAL PEPTIDE SYNTHETASE"/>
    <property type="match status" value="1"/>
</dbReference>
<dbReference type="Pfam" id="PF00668">
    <property type="entry name" value="Condensation"/>
    <property type="match status" value="1"/>
</dbReference>
<dbReference type="SUPFAM" id="SSF52777">
    <property type="entry name" value="CoA-dependent acyltransferases"/>
    <property type="match status" value="2"/>
</dbReference>
<proteinExistence type="predicted"/>
<evidence type="ECO:0000259" key="1">
    <source>
        <dbReference type="Pfam" id="PF00668"/>
    </source>
</evidence>
<accession>A0ABN2A6P5</accession>
<keyword evidence="3" id="KW-1185">Reference proteome</keyword>
<comment type="caution">
    <text evidence="2">The sequence shown here is derived from an EMBL/GenBank/DDBJ whole genome shotgun (WGS) entry which is preliminary data.</text>
</comment>
<organism evidence="2 3">
    <name type="scientific">Dactylosporangium maewongense</name>
    <dbReference type="NCBI Taxonomy" id="634393"/>
    <lineage>
        <taxon>Bacteria</taxon>
        <taxon>Bacillati</taxon>
        <taxon>Actinomycetota</taxon>
        <taxon>Actinomycetes</taxon>
        <taxon>Micromonosporales</taxon>
        <taxon>Micromonosporaceae</taxon>
        <taxon>Dactylosporangium</taxon>
    </lineage>
</organism>
<gene>
    <name evidence="2" type="ORF">GCM10009827_027010</name>
</gene>
<protein>
    <recommendedName>
        <fullName evidence="1">Condensation domain-containing protein</fullName>
    </recommendedName>
</protein>
<dbReference type="PANTHER" id="PTHR45527:SF1">
    <property type="entry name" value="FATTY ACID SYNTHASE"/>
    <property type="match status" value="1"/>
</dbReference>
<evidence type="ECO:0000313" key="3">
    <source>
        <dbReference type="Proteomes" id="UP001501470"/>
    </source>
</evidence>
<feature type="domain" description="Condensation" evidence="1">
    <location>
        <begin position="49"/>
        <end position="318"/>
    </location>
</feature>
<dbReference type="InterPro" id="IPR023213">
    <property type="entry name" value="CAT-like_dom_sf"/>
</dbReference>
<dbReference type="Gene3D" id="3.30.559.10">
    <property type="entry name" value="Chloramphenicol acetyltransferase-like domain"/>
    <property type="match status" value="1"/>
</dbReference>
<dbReference type="EMBL" id="BAAAQD010000004">
    <property type="protein sequence ID" value="GAA1511373.1"/>
    <property type="molecule type" value="Genomic_DNA"/>
</dbReference>
<dbReference type="Gene3D" id="3.30.559.30">
    <property type="entry name" value="Nonribosomal peptide synthetase, condensation domain"/>
    <property type="match status" value="1"/>
</dbReference>